<evidence type="ECO:0000313" key="3">
    <source>
        <dbReference type="EMBL" id="KAJ8613656.1"/>
    </source>
</evidence>
<name>A0AAD7XNB1_9STRA</name>
<dbReference type="Proteomes" id="UP001230188">
    <property type="component" value="Unassembled WGS sequence"/>
</dbReference>
<feature type="transmembrane region" description="Helical" evidence="1">
    <location>
        <begin position="355"/>
        <end position="382"/>
    </location>
</feature>
<evidence type="ECO:0000256" key="1">
    <source>
        <dbReference type="SAM" id="Phobius"/>
    </source>
</evidence>
<protein>
    <recommendedName>
        <fullName evidence="2">JmjC domain-containing protein</fullName>
    </recommendedName>
</protein>
<dbReference type="SUPFAM" id="SSF51197">
    <property type="entry name" value="Clavaminate synthase-like"/>
    <property type="match status" value="1"/>
</dbReference>
<evidence type="ECO:0000313" key="4">
    <source>
        <dbReference type="Proteomes" id="UP001230188"/>
    </source>
</evidence>
<dbReference type="EMBL" id="JAQMWT010000024">
    <property type="protein sequence ID" value="KAJ8613656.1"/>
    <property type="molecule type" value="Genomic_DNA"/>
</dbReference>
<sequence>MWLLLLAVAKGKEVVDQLVAIPPRDWVSSIMSPSEGQPTVVPLDAEAGSLVVGDLFAPFVDEGFASPPYMVLRANGEEYSSSLEGLEVDDVVELLVDEAVSAVLRIEKLPSVPRIYRNVLGEALGMVEKGEWTAHVYIGADGSSALSNHTDVTDVAVYQLSGAKDWLRCDGDGDKASKCAQYDKAEMENLGGCAAHKLETGAGMFVPRRTVHGARSAGGVSAHVTVGIPDDDARRRLLCSTSSSGSCPAGTYGYYTASSCDTSCDSCCDSTGCDCSCDYYGCDSCCDIVQCDCSCDSSCDYCGGCTSCSAGTYAPVSGLSYCYTCPSGRTSSTGAISCYDSDDKKKKKKGDDSSVVIIAVAVALFVFLCCCIVPLIVWCCCVRNKDRKNPQRVELATVETGKNDTVVEVTVPEGVAPGQQIYVDTPDGERVEVRVPDNMGPGSTFQVTF</sequence>
<evidence type="ECO:0000259" key="2">
    <source>
        <dbReference type="Pfam" id="PF08007"/>
    </source>
</evidence>
<keyword evidence="1" id="KW-0472">Membrane</keyword>
<keyword evidence="1" id="KW-1133">Transmembrane helix</keyword>
<dbReference type="AlphaFoldDB" id="A0AAD7XNB1"/>
<organism evidence="3 4">
    <name type="scientific">Chrysophaeum taylorii</name>
    <dbReference type="NCBI Taxonomy" id="2483200"/>
    <lineage>
        <taxon>Eukaryota</taxon>
        <taxon>Sar</taxon>
        <taxon>Stramenopiles</taxon>
        <taxon>Ochrophyta</taxon>
        <taxon>Pelagophyceae</taxon>
        <taxon>Pelagomonadales</taxon>
        <taxon>Pelagomonadaceae</taxon>
        <taxon>Chrysophaeum</taxon>
    </lineage>
</organism>
<keyword evidence="4" id="KW-1185">Reference proteome</keyword>
<keyword evidence="1" id="KW-0812">Transmembrane</keyword>
<reference evidence="3" key="1">
    <citation type="submission" date="2023-01" db="EMBL/GenBank/DDBJ databases">
        <title>Metagenome sequencing of chrysophaentin producing Chrysophaeum taylorii.</title>
        <authorList>
            <person name="Davison J."/>
            <person name="Bewley C."/>
        </authorList>
    </citation>
    <scope>NUCLEOTIDE SEQUENCE</scope>
    <source>
        <strain evidence="3">NIES-1699</strain>
    </source>
</reference>
<dbReference type="InterPro" id="IPR003347">
    <property type="entry name" value="JmjC_dom"/>
</dbReference>
<proteinExistence type="predicted"/>
<feature type="domain" description="JmjC" evidence="2">
    <location>
        <begin position="132"/>
        <end position="229"/>
    </location>
</feature>
<comment type="caution">
    <text evidence="3">The sequence shown here is derived from an EMBL/GenBank/DDBJ whole genome shotgun (WGS) entry which is preliminary data.</text>
</comment>
<accession>A0AAD7XNB1</accession>
<dbReference type="Pfam" id="PF08007">
    <property type="entry name" value="JmjC_2"/>
    <property type="match status" value="1"/>
</dbReference>
<gene>
    <name evidence="3" type="ORF">CTAYLR_003142</name>
</gene>
<dbReference type="Gene3D" id="2.60.120.650">
    <property type="entry name" value="Cupin"/>
    <property type="match status" value="1"/>
</dbReference>